<keyword evidence="4" id="KW-1003">Cell membrane</keyword>
<evidence type="ECO:0000256" key="4">
    <source>
        <dbReference type="ARBA" id="ARBA00022475"/>
    </source>
</evidence>
<evidence type="ECO:0000259" key="9">
    <source>
        <dbReference type="PROSITE" id="PS50893"/>
    </source>
</evidence>
<evidence type="ECO:0000256" key="5">
    <source>
        <dbReference type="ARBA" id="ARBA00022519"/>
    </source>
</evidence>
<evidence type="ECO:0000256" key="7">
    <source>
        <dbReference type="ARBA" id="ARBA00022840"/>
    </source>
</evidence>
<keyword evidence="5" id="KW-0997">Cell inner membrane</keyword>
<feature type="domain" description="ABC transporter" evidence="9">
    <location>
        <begin position="5"/>
        <end position="250"/>
    </location>
</feature>
<name>A0ABR7QZT4_9GAMM</name>
<evidence type="ECO:0000313" key="10">
    <source>
        <dbReference type="EMBL" id="MBC9131566.1"/>
    </source>
</evidence>
<dbReference type="InterPro" id="IPR017871">
    <property type="entry name" value="ABC_transporter-like_CS"/>
</dbReference>
<dbReference type="PROSITE" id="PS00211">
    <property type="entry name" value="ABC_TRANSPORTER_1"/>
    <property type="match status" value="1"/>
</dbReference>
<dbReference type="InterPro" id="IPR003439">
    <property type="entry name" value="ABC_transporter-like_ATP-bd"/>
</dbReference>
<dbReference type="PANTHER" id="PTHR43776:SF4">
    <property type="entry name" value="PUTRESCINE EXPORT SYSTEM ATP-BINDING PROTEIN SAPF"/>
    <property type="match status" value="1"/>
</dbReference>
<evidence type="ECO:0000313" key="11">
    <source>
        <dbReference type="Proteomes" id="UP000651208"/>
    </source>
</evidence>
<dbReference type="EMBL" id="JABURY010000019">
    <property type="protein sequence ID" value="MBC9131566.1"/>
    <property type="molecule type" value="Genomic_DNA"/>
</dbReference>
<evidence type="ECO:0000256" key="1">
    <source>
        <dbReference type="ARBA" id="ARBA00004417"/>
    </source>
</evidence>
<dbReference type="Gene3D" id="3.40.50.300">
    <property type="entry name" value="P-loop containing nucleotide triphosphate hydrolases"/>
    <property type="match status" value="1"/>
</dbReference>
<dbReference type="InterPro" id="IPR050319">
    <property type="entry name" value="ABC_transp_ATP-bind"/>
</dbReference>
<dbReference type="CDD" id="cd03257">
    <property type="entry name" value="ABC_NikE_OppD_transporters"/>
    <property type="match status" value="1"/>
</dbReference>
<organism evidence="10 11">
    <name type="scientific">Frischella japonica</name>
    <dbReference type="NCBI Taxonomy" id="2741544"/>
    <lineage>
        <taxon>Bacteria</taxon>
        <taxon>Pseudomonadati</taxon>
        <taxon>Pseudomonadota</taxon>
        <taxon>Gammaproteobacteria</taxon>
        <taxon>Orbales</taxon>
        <taxon>Orbaceae</taxon>
        <taxon>Frischella</taxon>
    </lineage>
</organism>
<accession>A0ABR7QZT4</accession>
<evidence type="ECO:0000256" key="3">
    <source>
        <dbReference type="ARBA" id="ARBA00022448"/>
    </source>
</evidence>
<dbReference type="SUPFAM" id="SSF52540">
    <property type="entry name" value="P-loop containing nucleoside triphosphate hydrolases"/>
    <property type="match status" value="1"/>
</dbReference>
<dbReference type="PROSITE" id="PS50893">
    <property type="entry name" value="ABC_TRANSPORTER_2"/>
    <property type="match status" value="1"/>
</dbReference>
<dbReference type="InterPro" id="IPR003593">
    <property type="entry name" value="AAA+_ATPase"/>
</dbReference>
<comment type="subcellular location">
    <subcellularLocation>
        <location evidence="1">Cell inner membrane</location>
        <topology evidence="1">Peripheral membrane protein</topology>
    </subcellularLocation>
</comment>
<comment type="similarity">
    <text evidence="2">Belongs to the ABC transporter superfamily.</text>
</comment>
<proteinExistence type="inferred from homology"/>
<evidence type="ECO:0000256" key="2">
    <source>
        <dbReference type="ARBA" id="ARBA00005417"/>
    </source>
</evidence>
<dbReference type="InterPro" id="IPR027417">
    <property type="entry name" value="P-loop_NTPase"/>
</dbReference>
<keyword evidence="3" id="KW-0813">Transport</keyword>
<reference evidence="10 11" key="1">
    <citation type="submission" date="2020-06" db="EMBL/GenBank/DDBJ databases">
        <title>Frischella cerana isolated from Apis cerana gut homogenate.</title>
        <authorList>
            <person name="Wolter L.A."/>
            <person name="Suenami S."/>
            <person name="Miyazaki R."/>
        </authorList>
    </citation>
    <scope>NUCLEOTIDE SEQUENCE [LARGE SCALE GENOMIC DNA]</scope>
    <source>
        <strain evidence="10 11">Ac13</strain>
    </source>
</reference>
<dbReference type="Pfam" id="PF00005">
    <property type="entry name" value="ABC_tran"/>
    <property type="match status" value="1"/>
</dbReference>
<evidence type="ECO:0000256" key="6">
    <source>
        <dbReference type="ARBA" id="ARBA00022741"/>
    </source>
</evidence>
<keyword evidence="8" id="KW-0472">Membrane</keyword>
<evidence type="ECO:0000256" key="8">
    <source>
        <dbReference type="ARBA" id="ARBA00023136"/>
    </source>
</evidence>
<keyword evidence="6" id="KW-0547">Nucleotide-binding</keyword>
<protein>
    <submittedName>
        <fullName evidence="10">ATP-binding cassette domain-containing protein</fullName>
    </submittedName>
</protein>
<keyword evidence="11" id="KW-1185">Reference proteome</keyword>
<dbReference type="PANTHER" id="PTHR43776">
    <property type="entry name" value="TRANSPORT ATP-BINDING PROTEIN"/>
    <property type="match status" value="1"/>
</dbReference>
<dbReference type="GO" id="GO:0005524">
    <property type="term" value="F:ATP binding"/>
    <property type="evidence" value="ECO:0007669"/>
    <property type="project" value="UniProtKB-KW"/>
</dbReference>
<keyword evidence="7 10" id="KW-0067">ATP-binding</keyword>
<comment type="caution">
    <text evidence="10">The sequence shown here is derived from an EMBL/GenBank/DDBJ whole genome shotgun (WGS) entry which is preliminary data.</text>
</comment>
<sequence>MNPALKVRNLSKRFAIPKGLFGHLYIDAVKPVSFSLNEGKTLAIIGQNGSGKSTLAKMLVGMIKPDSGDIWIEDQKLEYGDYHTRSKLIRMIFQNTDSSFDPRLKIGKILDIPLKQNTRLTAYEREQLIYDVLKQVGLSAEHANYYPSVMAVGQKQRVALARALILKPKVIIFDEALTALDISMRSQIINLMLSLQQQHNYSYVYVTQDIGMMKHISDQILVMHNGEIVESGNTAEVLASPLSEITQKLVHSYFGEALTADTWRTDTRAF</sequence>
<dbReference type="Proteomes" id="UP000651208">
    <property type="component" value="Unassembled WGS sequence"/>
</dbReference>
<dbReference type="SMART" id="SM00382">
    <property type="entry name" value="AAA"/>
    <property type="match status" value="1"/>
</dbReference>
<gene>
    <name evidence="10" type="ORF">FcAc13_09630</name>
</gene>